<sequence>MIRGFTLTLIGAALALTATQSIAAGDPAAGAKKVATCVSCHGKDGNSVDPQYPRLAGQYADYLSQALHEYKSGKRDNAIMKGFVATLSDQDIEDISAYFHTMPTKLSGLEGHVQGD</sequence>
<evidence type="ECO:0000256" key="5">
    <source>
        <dbReference type="ARBA" id="ARBA00023004"/>
    </source>
</evidence>
<evidence type="ECO:0000256" key="4">
    <source>
        <dbReference type="ARBA" id="ARBA00022982"/>
    </source>
</evidence>
<dbReference type="RefSeq" id="WP_045828622.1">
    <property type="nucleotide sequence ID" value="NZ_JZRB01000011.1"/>
</dbReference>
<name>A0A0F3KYA9_9GAMM</name>
<evidence type="ECO:0000313" key="9">
    <source>
        <dbReference type="EMBL" id="KJV36203.1"/>
    </source>
</evidence>
<comment type="caution">
    <text evidence="9">The sequence shown here is derived from an EMBL/GenBank/DDBJ whole genome shotgun (WGS) entry which is preliminary data.</text>
</comment>
<dbReference type="Gene3D" id="1.10.760.10">
    <property type="entry name" value="Cytochrome c-like domain"/>
    <property type="match status" value="1"/>
</dbReference>
<keyword evidence="10" id="KW-1185">Reference proteome</keyword>
<dbReference type="PROSITE" id="PS51007">
    <property type="entry name" value="CYTC"/>
    <property type="match status" value="1"/>
</dbReference>
<proteinExistence type="predicted"/>
<keyword evidence="7" id="KW-0732">Signal</keyword>
<keyword evidence="1" id="KW-0813">Transport</keyword>
<dbReference type="PATRIC" id="fig|345309.4.peg.331"/>
<dbReference type="GO" id="GO:0005506">
    <property type="term" value="F:iron ion binding"/>
    <property type="evidence" value="ECO:0007669"/>
    <property type="project" value="InterPro"/>
</dbReference>
<dbReference type="InterPro" id="IPR050597">
    <property type="entry name" value="Cytochrome_c_Oxidase_Subunit"/>
</dbReference>
<organism evidence="9 10">
    <name type="scientific">Luteibacter yeojuensis</name>
    <dbReference type="NCBI Taxonomy" id="345309"/>
    <lineage>
        <taxon>Bacteria</taxon>
        <taxon>Pseudomonadati</taxon>
        <taxon>Pseudomonadota</taxon>
        <taxon>Gammaproteobacteria</taxon>
        <taxon>Lysobacterales</taxon>
        <taxon>Rhodanobacteraceae</taxon>
        <taxon>Luteibacter</taxon>
    </lineage>
</organism>
<keyword evidence="5 6" id="KW-0408">Iron</keyword>
<dbReference type="PANTHER" id="PTHR33751:SF9">
    <property type="entry name" value="CYTOCHROME C4"/>
    <property type="match status" value="1"/>
</dbReference>
<dbReference type="OrthoDB" id="9796421at2"/>
<evidence type="ECO:0000256" key="7">
    <source>
        <dbReference type="SAM" id="SignalP"/>
    </source>
</evidence>
<evidence type="ECO:0000259" key="8">
    <source>
        <dbReference type="PROSITE" id="PS51007"/>
    </source>
</evidence>
<evidence type="ECO:0000256" key="1">
    <source>
        <dbReference type="ARBA" id="ARBA00022448"/>
    </source>
</evidence>
<dbReference type="GO" id="GO:0020037">
    <property type="term" value="F:heme binding"/>
    <property type="evidence" value="ECO:0007669"/>
    <property type="project" value="InterPro"/>
</dbReference>
<evidence type="ECO:0000313" key="10">
    <source>
        <dbReference type="Proteomes" id="UP000033651"/>
    </source>
</evidence>
<dbReference type="InterPro" id="IPR036909">
    <property type="entry name" value="Cyt_c-like_dom_sf"/>
</dbReference>
<feature type="domain" description="Cytochrome c" evidence="8">
    <location>
        <begin position="25"/>
        <end position="103"/>
    </location>
</feature>
<dbReference type="PANTHER" id="PTHR33751">
    <property type="entry name" value="CBB3-TYPE CYTOCHROME C OXIDASE SUBUNIT FIXP"/>
    <property type="match status" value="1"/>
</dbReference>
<keyword evidence="4" id="KW-0249">Electron transport</keyword>
<evidence type="ECO:0000256" key="6">
    <source>
        <dbReference type="PROSITE-ProRule" id="PRU00433"/>
    </source>
</evidence>
<dbReference type="Proteomes" id="UP000033651">
    <property type="component" value="Unassembled WGS sequence"/>
</dbReference>
<dbReference type="GO" id="GO:0009055">
    <property type="term" value="F:electron transfer activity"/>
    <property type="evidence" value="ECO:0007669"/>
    <property type="project" value="InterPro"/>
</dbReference>
<keyword evidence="2 6" id="KW-0349">Heme</keyword>
<keyword evidence="3 6" id="KW-0479">Metal-binding</keyword>
<feature type="signal peptide" evidence="7">
    <location>
        <begin position="1"/>
        <end position="23"/>
    </location>
</feature>
<dbReference type="InterPro" id="IPR009056">
    <property type="entry name" value="Cyt_c-like_dom"/>
</dbReference>
<gene>
    <name evidence="9" type="ORF">VI08_05860</name>
</gene>
<dbReference type="EMBL" id="JZRB01000011">
    <property type="protein sequence ID" value="KJV36203.1"/>
    <property type="molecule type" value="Genomic_DNA"/>
</dbReference>
<evidence type="ECO:0000256" key="3">
    <source>
        <dbReference type="ARBA" id="ARBA00022723"/>
    </source>
</evidence>
<dbReference type="InterPro" id="IPR008168">
    <property type="entry name" value="Cyt_C_IC"/>
</dbReference>
<dbReference type="SUPFAM" id="SSF46626">
    <property type="entry name" value="Cytochrome c"/>
    <property type="match status" value="1"/>
</dbReference>
<dbReference type="Pfam" id="PF00034">
    <property type="entry name" value="Cytochrom_C"/>
    <property type="match status" value="1"/>
</dbReference>
<feature type="chain" id="PRO_5002463210" evidence="7">
    <location>
        <begin position="24"/>
        <end position="116"/>
    </location>
</feature>
<dbReference type="AlphaFoldDB" id="A0A0F3KYA9"/>
<reference evidence="9 10" key="1">
    <citation type="submission" date="2015-03" db="EMBL/GenBank/DDBJ databases">
        <title>Draft genome sequence of Luteibacter yeojuensis strain SU11.</title>
        <authorList>
            <person name="Sulaiman J."/>
            <person name="Priya K."/>
            <person name="Chan K.-G."/>
        </authorList>
    </citation>
    <scope>NUCLEOTIDE SEQUENCE [LARGE SCALE GENOMIC DNA]</scope>
    <source>
        <strain evidence="9 10">SU11</strain>
    </source>
</reference>
<accession>A0A0F3KYA9</accession>
<evidence type="ECO:0000256" key="2">
    <source>
        <dbReference type="ARBA" id="ARBA00022617"/>
    </source>
</evidence>
<dbReference type="PRINTS" id="PR00605">
    <property type="entry name" value="CYTCHROMECIC"/>
</dbReference>
<protein>
    <submittedName>
        <fullName evidence="9">Cytochrome C</fullName>
    </submittedName>
</protein>